<dbReference type="PANTHER" id="PTHR33608:SF7">
    <property type="entry name" value="DUF58 DOMAIN-CONTAINING PROTEIN"/>
    <property type="match status" value="1"/>
</dbReference>
<dbReference type="Gene3D" id="3.40.50.410">
    <property type="entry name" value="von Willebrand factor, type A domain"/>
    <property type="match status" value="1"/>
</dbReference>
<dbReference type="EMBL" id="JRYO01000022">
    <property type="protein sequence ID" value="KHE93983.1"/>
    <property type="molecule type" value="Genomic_DNA"/>
</dbReference>
<evidence type="ECO:0000259" key="1">
    <source>
        <dbReference type="Pfam" id="PF01882"/>
    </source>
</evidence>
<comment type="caution">
    <text evidence="2">The sequence shown here is derived from an EMBL/GenBank/DDBJ whole genome shotgun (WGS) entry which is preliminary data.</text>
</comment>
<protein>
    <recommendedName>
        <fullName evidence="1">DUF58 domain-containing protein</fullName>
    </recommendedName>
</protein>
<proteinExistence type="predicted"/>
<dbReference type="Proteomes" id="UP000030652">
    <property type="component" value="Unassembled WGS sequence"/>
</dbReference>
<dbReference type="AlphaFoldDB" id="A0A0B0ES70"/>
<sequence length="293" mass="33781">MSDLITDAALFERLKQFSFVPGRHVSSSHGNLKKLSRGTGGEFSDYRNYGIGDEIKYIDWNIYARSNKLFSKVFHEEGNMDVHLLLDVSKSMDFGKKNKLRYAKNIMMILAYIGITNNHNVQFSAFADKSFMTMPLGHNIDIFGHFLESLEDLHPQGITQLNQSILSYLHEQKPSGLLFIVSDFLDEEGYEHGLTHLAHSPLHVCCLQLLCEEENDPKISYTDNLQDIESNRLINFNLTRSTCQKYMKVFKQHIEQFKTFCLLQNILYLNLSTTIPVDQFIINLVQQGICKRK</sequence>
<dbReference type="Pfam" id="PF01882">
    <property type="entry name" value="DUF58"/>
    <property type="match status" value="1"/>
</dbReference>
<organism evidence="2 3">
    <name type="scientific">Candidatus Scalindua brodae</name>
    <dbReference type="NCBI Taxonomy" id="237368"/>
    <lineage>
        <taxon>Bacteria</taxon>
        <taxon>Pseudomonadati</taxon>
        <taxon>Planctomycetota</taxon>
        <taxon>Candidatus Brocadiia</taxon>
        <taxon>Candidatus Brocadiales</taxon>
        <taxon>Candidatus Scalinduaceae</taxon>
        <taxon>Candidatus Scalindua</taxon>
    </lineage>
</organism>
<feature type="domain" description="DUF58" evidence="1">
    <location>
        <begin position="45"/>
        <end position="253"/>
    </location>
</feature>
<dbReference type="InterPro" id="IPR036465">
    <property type="entry name" value="vWFA_dom_sf"/>
</dbReference>
<dbReference type="eggNOG" id="COG1721">
    <property type="taxonomic scope" value="Bacteria"/>
</dbReference>
<dbReference type="PANTHER" id="PTHR33608">
    <property type="entry name" value="BLL2464 PROTEIN"/>
    <property type="match status" value="1"/>
</dbReference>
<evidence type="ECO:0000313" key="2">
    <source>
        <dbReference type="EMBL" id="KHE93983.1"/>
    </source>
</evidence>
<dbReference type="InterPro" id="IPR002881">
    <property type="entry name" value="DUF58"/>
</dbReference>
<accession>A0A0B0ES70</accession>
<reference evidence="2 3" key="1">
    <citation type="submission" date="2014-10" db="EMBL/GenBank/DDBJ databases">
        <title>Draft genome of anammox bacterium scalindua brodae, obtained using differential coverage binning of sequence data from two enrichment reactors.</title>
        <authorList>
            <person name="Speth D.R."/>
            <person name="Russ L."/>
            <person name="Kartal B."/>
            <person name="Op den Camp H.J."/>
            <person name="Dutilh B.E."/>
            <person name="Jetten M.S."/>
        </authorList>
    </citation>
    <scope>NUCLEOTIDE SEQUENCE [LARGE SCALE GENOMIC DNA]</scope>
    <source>
        <strain evidence="2">RU1</strain>
    </source>
</reference>
<name>A0A0B0ES70_9BACT</name>
<dbReference type="SUPFAM" id="SSF53300">
    <property type="entry name" value="vWA-like"/>
    <property type="match status" value="1"/>
</dbReference>
<gene>
    <name evidence="2" type="ORF">SCABRO_00233</name>
</gene>
<evidence type="ECO:0000313" key="3">
    <source>
        <dbReference type="Proteomes" id="UP000030652"/>
    </source>
</evidence>